<dbReference type="OrthoDB" id="2569165at2"/>
<feature type="domain" description="Aminoglycoside phosphotransferase" evidence="1">
    <location>
        <begin position="185"/>
        <end position="242"/>
    </location>
</feature>
<comment type="caution">
    <text evidence="2">The sequence shown here is derived from an EMBL/GenBank/DDBJ whole genome shotgun (WGS) entry which is preliminary data.</text>
</comment>
<accession>A0A2I1JY15</accession>
<evidence type="ECO:0000313" key="3">
    <source>
        <dbReference type="Proteomes" id="UP000234384"/>
    </source>
</evidence>
<sequence>MERLINELKEDHELLNRICDHFNINNNSTLQFIDSSHSLDDIRLNIFIDNDWVVKINSKNNINEASFNELNQVILNYRSSGIYAPKNRKSINGTYLYEFKYSGKNLIAYVEEYAPYPVCKDGEFTDKIKLEALIATADYMQKYNQKDLMSRYSMWSIIELPVLNEGIDEKEENFQLLVSALRTINEFELVKQLDSINRLCRDRIHSVFSKLRKCSIQGDLNASNILVDRGRFVGLIDFNMAGTEVNINNILNETRFDLKMEHFEEFSSKEIFELMTNYRKSILDKMFECYTLDAIELSVWHDYRKIIDLFLWPSVALRTKMMEENKYVEKIIELIRLIMK</sequence>
<dbReference type="Gene3D" id="3.90.1200.10">
    <property type="match status" value="1"/>
</dbReference>
<dbReference type="AlphaFoldDB" id="A0A2I1JY15"/>
<dbReference type="Pfam" id="PF01636">
    <property type="entry name" value="APH"/>
    <property type="match status" value="1"/>
</dbReference>
<name>A0A2I1JY15_9LACT</name>
<organism evidence="2 3">
    <name type="scientific">Falseniella ignava</name>
    <dbReference type="NCBI Taxonomy" id="137730"/>
    <lineage>
        <taxon>Bacteria</taxon>
        <taxon>Bacillati</taxon>
        <taxon>Bacillota</taxon>
        <taxon>Bacilli</taxon>
        <taxon>Lactobacillales</taxon>
        <taxon>Aerococcaceae</taxon>
        <taxon>Falseniella</taxon>
    </lineage>
</organism>
<dbReference type="Proteomes" id="UP000234384">
    <property type="component" value="Unassembled WGS sequence"/>
</dbReference>
<reference evidence="2 3" key="1">
    <citation type="submission" date="2017-12" db="EMBL/GenBank/DDBJ databases">
        <title>Phylogenetic diversity of female urinary microbiome.</title>
        <authorList>
            <person name="Thomas-White K."/>
            <person name="Wolfe A.J."/>
        </authorList>
    </citation>
    <scope>NUCLEOTIDE SEQUENCE [LARGE SCALE GENOMIC DNA]</scope>
    <source>
        <strain evidence="2 3">UMB0898</strain>
    </source>
</reference>
<gene>
    <name evidence="2" type="ORF">CYJ57_05650</name>
</gene>
<dbReference type="EMBL" id="PKHE01000014">
    <property type="protein sequence ID" value="PKY88257.1"/>
    <property type="molecule type" value="Genomic_DNA"/>
</dbReference>
<protein>
    <recommendedName>
        <fullName evidence="1">Aminoglycoside phosphotransferase domain-containing protein</fullName>
    </recommendedName>
</protein>
<evidence type="ECO:0000259" key="1">
    <source>
        <dbReference type="Pfam" id="PF01636"/>
    </source>
</evidence>
<dbReference type="RefSeq" id="WP_101954422.1">
    <property type="nucleotide sequence ID" value="NZ_PKHE01000014.1"/>
</dbReference>
<proteinExistence type="predicted"/>
<dbReference type="SUPFAM" id="SSF56112">
    <property type="entry name" value="Protein kinase-like (PK-like)"/>
    <property type="match status" value="1"/>
</dbReference>
<evidence type="ECO:0000313" key="2">
    <source>
        <dbReference type="EMBL" id="PKY88257.1"/>
    </source>
</evidence>
<dbReference type="InterPro" id="IPR011009">
    <property type="entry name" value="Kinase-like_dom_sf"/>
</dbReference>
<dbReference type="InterPro" id="IPR002575">
    <property type="entry name" value="Aminoglycoside_PTrfase"/>
</dbReference>